<name>K2M8V3_TRYCR</name>
<dbReference type="AlphaFoldDB" id="K2M8V3"/>
<dbReference type="EMBL" id="AHKC01010785">
    <property type="protein sequence ID" value="EKF31483.1"/>
    <property type="molecule type" value="Genomic_DNA"/>
</dbReference>
<feature type="region of interest" description="Disordered" evidence="1">
    <location>
        <begin position="416"/>
        <end position="435"/>
    </location>
</feature>
<comment type="caution">
    <text evidence="2">The sequence shown here is derived from an EMBL/GenBank/DDBJ whole genome shotgun (WGS) entry which is preliminary data.</text>
</comment>
<dbReference type="Proteomes" id="UP000007350">
    <property type="component" value="Unassembled WGS sequence"/>
</dbReference>
<accession>K2M8V3</accession>
<evidence type="ECO:0000313" key="3">
    <source>
        <dbReference type="Proteomes" id="UP000007350"/>
    </source>
</evidence>
<dbReference type="OrthoDB" id="273780at2759"/>
<proteinExistence type="predicted"/>
<sequence>LFFVFFCCLFYFCSCFLFCFFSFSFFVCDVVRTHEKKKGVYIFPLKKKGELAHARMDLPTLRRYFDVAEELYAAGHRLHAFATLHALFAVPTTIQLYYRREEILCRVRAAEMLLYNSSPPQQGKNSTGSGISAPSATVARLDLAYSVLSPMISSRWYLEGVVVCPLLWDGDSSDGARAADGEREGERGGEDGEGRFVPVALIVKAYVLSAIVHRRRLRHTQAVKCIEAAGQWCSTAFCTPLTGLATSLPDDTEVEAQQREEKRCCDAFLSVEFCRVYYSQLVSAGTAVVAENRTPNTAVLHAARTHALDRLLYHAKEYASYLTSDGLEPLHLEEGRCRHCSPLCFSSPKNLFSIRAAARVLSHYYCAALILDHRLVEAEWHMQRCGVLFGVSPEMQCMMQLLAVGLRGPLAWKGPRGVKRQRNEQAPDESQVAQNEGGMLPKEGLRWMPDGLLVALRCYLAMHAAAMDCTTAETKLSFNSVSESIPVDANTVAANNTQSGNNPVRHLFQSTLRCIDEQLTLLTTDVSQNGCGVNNARRDFLYSSPSADIRFLVLLKCAALVTMSTYALSQLWLVEAVRHLHQLRRYMDVFHKHTTSVRVHYHLMVSQLTSMLSLRHLSGESHVANCTETREPKRLSEREEEERTAGFDVGLPYAHVLAAERATLSAASVCLCSPSTRLLVSLMKGAAISHAARVGSAIHITGAGVTLTHLTVHQRHRCAMALTNVLEVLKASFEAVSAQENEEDEGKEEERKEDDESSLQQIRSAWNGSNQVFFLLLCGAAAMSEEKDELTAISMFKKALQQVRRYFGPMSGVASEPLYLLAMAYNESERMELHPSEVYTPVSEVGNEYLLATANGATESAQQTFSVAWQVASQARRLAQLHCVLALQESGSKENYRHIVGEWNMEVHRVCLLMRRELMEVVSL</sequence>
<feature type="compositionally biased region" description="Acidic residues" evidence="1">
    <location>
        <begin position="740"/>
        <end position="757"/>
    </location>
</feature>
<evidence type="ECO:0000256" key="1">
    <source>
        <dbReference type="SAM" id="MobiDB-lite"/>
    </source>
</evidence>
<evidence type="ECO:0000313" key="2">
    <source>
        <dbReference type="EMBL" id="EKF31483.1"/>
    </source>
</evidence>
<protein>
    <submittedName>
        <fullName evidence="2">Uncharacterized protein</fullName>
    </submittedName>
</protein>
<reference evidence="2 3" key="1">
    <citation type="journal article" date="2012" name="BMC Genomics">
        <title>Comparative genomic analysis of human infective Trypanosoma cruzi lineages with the bat-restricted subspecies T. cruzi marinkellei.</title>
        <authorList>
            <person name="Franzen O."/>
            <person name="Talavera-Lopez C."/>
            <person name="Ochaya S."/>
            <person name="Butler C.E."/>
            <person name="Messenger L.A."/>
            <person name="Lewis M.D."/>
            <person name="Llewellyn M.S."/>
            <person name="Marinkelle C.J."/>
            <person name="Tyler K.M."/>
            <person name="Miles M.A."/>
            <person name="Andersson B."/>
        </authorList>
    </citation>
    <scope>NUCLEOTIDE SEQUENCE [LARGE SCALE GENOMIC DNA]</scope>
    <source>
        <strain evidence="2 3">B7</strain>
    </source>
</reference>
<organism evidence="2 3">
    <name type="scientific">Trypanosoma cruzi marinkellei</name>
    <dbReference type="NCBI Taxonomy" id="85056"/>
    <lineage>
        <taxon>Eukaryota</taxon>
        <taxon>Discoba</taxon>
        <taxon>Euglenozoa</taxon>
        <taxon>Kinetoplastea</taxon>
        <taxon>Metakinetoplastina</taxon>
        <taxon>Trypanosomatida</taxon>
        <taxon>Trypanosomatidae</taxon>
        <taxon>Trypanosoma</taxon>
        <taxon>Schizotrypanum</taxon>
    </lineage>
</organism>
<feature type="non-terminal residue" evidence="2">
    <location>
        <position position="1"/>
    </location>
</feature>
<keyword evidence="3" id="KW-1185">Reference proteome</keyword>
<feature type="region of interest" description="Disordered" evidence="1">
    <location>
        <begin position="737"/>
        <end position="759"/>
    </location>
</feature>
<gene>
    <name evidence="2" type="ORF">MOQ_004685</name>
</gene>